<dbReference type="eggNOG" id="ENOG502QSY7">
    <property type="taxonomic scope" value="Eukaryota"/>
</dbReference>
<evidence type="ECO:0000313" key="7">
    <source>
        <dbReference type="RefSeq" id="XP_010263479.1"/>
    </source>
</evidence>
<keyword evidence="5" id="KW-1185">Reference proteome</keyword>
<evidence type="ECO:0000313" key="6">
    <source>
        <dbReference type="RefSeq" id="XP_010263478.1"/>
    </source>
</evidence>
<evidence type="ECO:0000313" key="5">
    <source>
        <dbReference type="Proteomes" id="UP000189703"/>
    </source>
</evidence>
<keyword evidence="2 3" id="KW-0175">Coiled coil</keyword>
<dbReference type="GeneID" id="104601733"/>
<feature type="region of interest" description="Disordered" evidence="4">
    <location>
        <begin position="1028"/>
        <end position="1049"/>
    </location>
</feature>
<dbReference type="RefSeq" id="XP_010263478.1">
    <property type="nucleotide sequence ID" value="XM_010265176.2"/>
</dbReference>
<dbReference type="PANTHER" id="PTHR31580">
    <property type="entry name" value="FILAMENT-LIKE PLANT PROTEIN 4"/>
    <property type="match status" value="1"/>
</dbReference>
<name>A0A1U8ALC6_NELNU</name>
<accession>A0A1U8ALC6</accession>
<dbReference type="Proteomes" id="UP000189703">
    <property type="component" value="Unplaced"/>
</dbReference>
<feature type="coiled-coil region" evidence="3">
    <location>
        <begin position="40"/>
        <end position="109"/>
    </location>
</feature>
<feature type="coiled-coil region" evidence="3">
    <location>
        <begin position="136"/>
        <end position="205"/>
    </location>
</feature>
<dbReference type="InterPro" id="IPR008587">
    <property type="entry name" value="FPP_plant"/>
</dbReference>
<proteinExistence type="inferred from homology"/>
<dbReference type="KEGG" id="nnu:104601733"/>
<evidence type="ECO:0000313" key="8">
    <source>
        <dbReference type="RefSeq" id="XP_019054072.1"/>
    </source>
</evidence>
<dbReference type="PANTHER" id="PTHR31580:SF22">
    <property type="entry name" value="FILAMENT-LIKE PLANT PROTEIN 7"/>
    <property type="match status" value="1"/>
</dbReference>
<gene>
    <name evidence="6 7 8" type="primary">LOC104601733</name>
</gene>
<evidence type="ECO:0000256" key="2">
    <source>
        <dbReference type="ARBA" id="ARBA00023054"/>
    </source>
</evidence>
<feature type="region of interest" description="Disordered" evidence="4">
    <location>
        <begin position="563"/>
        <end position="629"/>
    </location>
</feature>
<dbReference type="STRING" id="4432.A0A1U8ALC6"/>
<dbReference type="RefSeq" id="XP_019054072.1">
    <property type="nucleotide sequence ID" value="XM_019198527.1"/>
</dbReference>
<organism evidence="5 7">
    <name type="scientific">Nelumbo nucifera</name>
    <name type="common">Sacred lotus</name>
    <dbReference type="NCBI Taxonomy" id="4432"/>
    <lineage>
        <taxon>Eukaryota</taxon>
        <taxon>Viridiplantae</taxon>
        <taxon>Streptophyta</taxon>
        <taxon>Embryophyta</taxon>
        <taxon>Tracheophyta</taxon>
        <taxon>Spermatophyta</taxon>
        <taxon>Magnoliopsida</taxon>
        <taxon>Proteales</taxon>
        <taxon>Nelumbonaceae</taxon>
        <taxon>Nelumbo</taxon>
    </lineage>
</organism>
<dbReference type="AlphaFoldDB" id="A0A1U8ALC6"/>
<dbReference type="RefSeq" id="XP_010263479.1">
    <property type="nucleotide sequence ID" value="XM_010265177.2"/>
</dbReference>
<comment type="similarity">
    <text evidence="1">Belongs to the FPP family.</text>
</comment>
<protein>
    <submittedName>
        <fullName evidence="6 7">Filament-like plant protein 7</fullName>
    </submittedName>
</protein>
<evidence type="ECO:0000256" key="1">
    <source>
        <dbReference type="ARBA" id="ARBA00005921"/>
    </source>
</evidence>
<dbReference type="OrthoDB" id="1917992at2759"/>
<dbReference type="Pfam" id="PF05911">
    <property type="entry name" value="FPP"/>
    <property type="match status" value="1"/>
</dbReference>
<evidence type="ECO:0000256" key="3">
    <source>
        <dbReference type="SAM" id="Coils"/>
    </source>
</evidence>
<sequence length="1113" mass="124228">MDHKTWLWRKKSSEKTIVVIDKANFLSKGKNEEAHVVDKEVEWERSLKNLNEKLSAALSECSTKDDLVTKHAKAAEDAIAGWEKAESKATSLKQELDKALQQRVATEERLAQIDGALKECMQQLRFVREEQEKRIHDAITKTSKEFEKERMDLEDKLVETNENLAKLGAENTQLSKALLVKEKLIEELNASKSQVEADYAALIARLNSIEKGNSSLKYEVRVLEKELEIRNEEREFNRRSADASHKQHLESVKKIAKLETECQRLRLLVQKRLPGPAALAKMKNEVEMLGRDPTDQRRSKSSPPMAGPVVGFVSRHSPDAPSKRINFLVERLCSMDEENKALKEALIKKDSELQSSRIMYAHTASKLSQVEAQLGILMKGQKTMVLSKNSSIPNMLSVDSTSGIGNDDELSCAESWASALISELEHFRNEKPKTPLSCKSVGISDLSLMDDFIEMERLAIVSVDTPLGNSLVSSDESNAAVGPLGTESAVYPSDAAGKELVPVMDSHSGFCYITQKTQPNDASLGKYPHWLQDILKVVLEQNLVTGRSFDEILKEVRVALTNTNNSNPSEAVGARKSSSHSGTSDSDPQHISGYISWRPPNNSLPVDSFDESSGISFSSKENADQKPQSNLNKSISRLIELIEGISQPSLMDYSTPQILAENDGNSLPYKNSATPTGYMVRIFQWKSPELTAVLQNFVNACYDLLNGKIDLENFARELTSALEWVTSHCFSLQDVSSMRDTIRKHFDWDDARSETEHENGSLSETDKIHSIEEPLPCLPLVGVSNGDSNVSKMEKVQSVLNEENRRLKDELKCVESVKKDLELRLQSATEKSESLMNQIHESRKDITSLQAQLETLRESKGTMEDQIENNKLANEDLDAQLKVARVELNESHKRFPSLKLELEDKRNCCVDLEATCHELELQLESVTKKENPKHDPDQEEKQFQTDREITAASEKLAECQETILNLGKQLKALASPREAAMFDKVFSSPITTTENKNMSTNHRSSLLDQMLAEDDVTESPTTKEVICTGDANKLPSHPSNNSNSVHGPIAPVKSLENALSLKKTKHKNETTTVEVLAIVPIKKRTGGSGLLRKLLLRRKRGNKKASNSVAVVS</sequence>
<reference evidence="6 7" key="1">
    <citation type="submission" date="2025-04" db="UniProtKB">
        <authorList>
            <consortium name="RefSeq"/>
        </authorList>
    </citation>
    <scope>IDENTIFICATION</scope>
</reference>
<dbReference type="OMA" id="CVEKDAI"/>
<feature type="coiled-coil region" evidence="3">
    <location>
        <begin position="790"/>
        <end position="929"/>
    </location>
</feature>
<evidence type="ECO:0000256" key="4">
    <source>
        <dbReference type="SAM" id="MobiDB-lite"/>
    </source>
</evidence>